<dbReference type="Proteomes" id="UP000252733">
    <property type="component" value="Unassembled WGS sequence"/>
</dbReference>
<comment type="caution">
    <text evidence="1">The sequence shown here is derived from an EMBL/GenBank/DDBJ whole genome shotgun (WGS) entry which is preliminary data.</text>
</comment>
<proteinExistence type="predicted"/>
<dbReference type="AlphaFoldDB" id="A0A2T0XA10"/>
<dbReference type="STRING" id="1168289.GCA_000259075_01800"/>
<dbReference type="OrthoDB" id="1005072at2"/>
<dbReference type="InterPro" id="IPR021272">
    <property type="entry name" value="DUF2851"/>
</dbReference>
<dbReference type="EMBL" id="QPIZ01000008">
    <property type="protein sequence ID" value="RCW36567.1"/>
    <property type="molecule type" value="Genomic_DNA"/>
</dbReference>
<dbReference type="RefSeq" id="WP_106154330.1">
    <property type="nucleotide sequence ID" value="NZ_PVTS01000019.1"/>
</dbReference>
<name>A0A2T0XA10_9BACT</name>
<accession>A0A2T0XA10</accession>
<reference evidence="1 2" key="1">
    <citation type="submission" date="2018-07" db="EMBL/GenBank/DDBJ databases">
        <title>Freshwater and sediment microbial communities from various areas in North America, analyzing microbe dynamics in response to fracking.</title>
        <authorList>
            <person name="Lamendella R."/>
        </authorList>
    </citation>
    <scope>NUCLEOTIDE SEQUENCE [LARGE SCALE GENOMIC DNA]</scope>
    <source>
        <strain evidence="1 2">160A</strain>
    </source>
</reference>
<sequence>MNEEFLQFLWQYKYYKPGIFFTDRNQQVEVIHPGLPNSNSGPDFFNAKIKLDDVLWAGNVEIHANASDWYNHKHHLDSLYDNVVLHVVLRNDKEIKNSAGRVIPCWEMEIPENIMSEYQSLRKHQGWIACENKINKISRFEIDAWIERMLIEKLEQKVSGIEALLENSQNNWQQVFFVVLARNFGFGLNGEPFEQLARQLPWQYIQKNADSPVKLEALMLGQAGFLELILHEDKYVQTLVREYRLLKHKYALQPMSAHLWKFLRMRPGNFPTVRLVQLAALISGNPFLFDKLLSCETLAEARKLLAVQPSEYWHNHYRPGVESPPKSKKTGSQTINLIIINTVIPMLFAFGKLRGNFDLQQRALDWLSELPPEKNNIVTGWANPSIGVSALSSAQSQGLVYLKRNYCDLRKCLSCRLGRNVLSLNSE</sequence>
<dbReference type="Pfam" id="PF11013">
    <property type="entry name" value="DUF2851"/>
    <property type="match status" value="1"/>
</dbReference>
<organism evidence="1 2">
    <name type="scientific">Marinilabilia salmonicolor</name>
    <dbReference type="NCBI Taxonomy" id="989"/>
    <lineage>
        <taxon>Bacteria</taxon>
        <taxon>Pseudomonadati</taxon>
        <taxon>Bacteroidota</taxon>
        <taxon>Bacteroidia</taxon>
        <taxon>Marinilabiliales</taxon>
        <taxon>Marinilabiliaceae</taxon>
        <taxon>Marinilabilia</taxon>
    </lineage>
</organism>
<gene>
    <name evidence="1" type="ORF">DFO77_1089</name>
</gene>
<protein>
    <submittedName>
        <fullName evidence="1">Uncharacterized protein DUF2851</fullName>
    </submittedName>
</protein>
<keyword evidence="2" id="KW-1185">Reference proteome</keyword>
<evidence type="ECO:0000313" key="2">
    <source>
        <dbReference type="Proteomes" id="UP000252733"/>
    </source>
</evidence>
<evidence type="ECO:0000313" key="1">
    <source>
        <dbReference type="EMBL" id="RCW36567.1"/>
    </source>
</evidence>